<dbReference type="EMBL" id="JAQOUE010000001">
    <property type="protein sequence ID" value="MDT7041725.1"/>
    <property type="molecule type" value="Genomic_DNA"/>
</dbReference>
<evidence type="ECO:0000313" key="1">
    <source>
        <dbReference type="EMBL" id="MDT7041725.1"/>
    </source>
</evidence>
<gene>
    <name evidence="1" type="ORF">PPG34_05135</name>
</gene>
<accession>A0ABU3K5Q4</accession>
<comment type="caution">
    <text evidence="1">The sequence shown here is derived from an EMBL/GenBank/DDBJ whole genome shotgun (WGS) entry which is preliminary data.</text>
</comment>
<evidence type="ECO:0008006" key="3">
    <source>
        <dbReference type="Google" id="ProtNLM"/>
    </source>
</evidence>
<keyword evidence="2" id="KW-1185">Reference proteome</keyword>
<sequence>MINQCEWCGRHSSTTVYELVTQQEVCLWCYQRLVYQGTCLFSAMADGELQRLPKAA</sequence>
<reference evidence="1 2" key="1">
    <citation type="journal article" date="2023" name="ISME J.">
        <title>Cultivation and genomic characterization of novel and ubiquitous marine nitrite-oxidizing bacteria from the Nitrospirales.</title>
        <authorList>
            <person name="Mueller A.J."/>
            <person name="Daebeler A."/>
            <person name="Herbold C.W."/>
            <person name="Kirkegaard R.H."/>
            <person name="Daims H."/>
        </authorList>
    </citation>
    <scope>NUCLEOTIDE SEQUENCE [LARGE SCALE GENOMIC DNA]</scope>
    <source>
        <strain evidence="1 2">EB</strain>
    </source>
</reference>
<evidence type="ECO:0000313" key="2">
    <source>
        <dbReference type="Proteomes" id="UP001250932"/>
    </source>
</evidence>
<dbReference type="Proteomes" id="UP001250932">
    <property type="component" value="Unassembled WGS sequence"/>
</dbReference>
<proteinExistence type="predicted"/>
<name>A0ABU3K5Q4_9BACT</name>
<protein>
    <recommendedName>
        <fullName evidence="3">Cytoplasmic protein</fullName>
    </recommendedName>
</protein>
<organism evidence="1 2">
    <name type="scientific">Candidatus Nitronereus thalassa</name>
    <dbReference type="NCBI Taxonomy" id="3020898"/>
    <lineage>
        <taxon>Bacteria</taxon>
        <taxon>Pseudomonadati</taxon>
        <taxon>Nitrospirota</taxon>
        <taxon>Nitrospiria</taxon>
        <taxon>Nitrospirales</taxon>
        <taxon>Nitrospiraceae</taxon>
        <taxon>Candidatus Nitronereus</taxon>
    </lineage>
</organism>
<dbReference type="RefSeq" id="WP_313832073.1">
    <property type="nucleotide sequence ID" value="NZ_JAQOUE010000001.1"/>
</dbReference>